<feature type="region of interest" description="Disordered" evidence="2">
    <location>
        <begin position="796"/>
        <end position="1165"/>
    </location>
</feature>
<reference evidence="3 4" key="1">
    <citation type="submission" date="2019-03" db="EMBL/GenBank/DDBJ databases">
        <title>Single cell metagenomics reveals metabolic interactions within the superorganism composed of flagellate Streblomastix strix and complex community of Bacteroidetes bacteria on its surface.</title>
        <authorList>
            <person name="Treitli S.C."/>
            <person name="Kolisko M."/>
            <person name="Husnik F."/>
            <person name="Keeling P."/>
            <person name="Hampl V."/>
        </authorList>
    </citation>
    <scope>NUCLEOTIDE SEQUENCE [LARGE SCALE GENOMIC DNA]</scope>
    <source>
        <strain evidence="3">ST1C</strain>
    </source>
</reference>
<feature type="compositionally biased region" description="Basic and acidic residues" evidence="2">
    <location>
        <begin position="1099"/>
        <end position="1165"/>
    </location>
</feature>
<dbReference type="InterPro" id="IPR000408">
    <property type="entry name" value="Reg_chr_condens"/>
</dbReference>
<dbReference type="Pfam" id="PF13540">
    <property type="entry name" value="RCC1_2"/>
    <property type="match status" value="2"/>
</dbReference>
<dbReference type="PANTHER" id="PTHR45622">
    <property type="entry name" value="UBIQUITIN-PROTEIN LIGASE E3A-RELATED"/>
    <property type="match status" value="1"/>
</dbReference>
<dbReference type="EMBL" id="SNRW01008263">
    <property type="protein sequence ID" value="KAA6379803.1"/>
    <property type="molecule type" value="Genomic_DNA"/>
</dbReference>
<feature type="compositionally biased region" description="Basic and acidic residues" evidence="2">
    <location>
        <begin position="273"/>
        <end position="289"/>
    </location>
</feature>
<feature type="compositionally biased region" description="Basic and acidic residues" evidence="2">
    <location>
        <begin position="844"/>
        <end position="891"/>
    </location>
</feature>
<dbReference type="InterPro" id="IPR051709">
    <property type="entry name" value="Ub-ligase/GTPase-reg"/>
</dbReference>
<feature type="non-terminal residue" evidence="3">
    <location>
        <position position="1165"/>
    </location>
</feature>
<dbReference type="PANTHER" id="PTHR45622:SF58">
    <property type="entry name" value="REGULATOR OF CHROMOSOME CONDENSATION DOMAIN-CONTAINING PROTEIN"/>
    <property type="match status" value="1"/>
</dbReference>
<organism evidence="3 4">
    <name type="scientific">Streblomastix strix</name>
    <dbReference type="NCBI Taxonomy" id="222440"/>
    <lineage>
        <taxon>Eukaryota</taxon>
        <taxon>Metamonada</taxon>
        <taxon>Preaxostyla</taxon>
        <taxon>Oxymonadida</taxon>
        <taxon>Streblomastigidae</taxon>
        <taxon>Streblomastix</taxon>
    </lineage>
</organism>
<keyword evidence="1" id="KW-0677">Repeat</keyword>
<feature type="region of interest" description="Disordered" evidence="2">
    <location>
        <begin position="335"/>
        <end position="374"/>
    </location>
</feature>
<accession>A0A5J4VB88</accession>
<dbReference type="InterPro" id="IPR009091">
    <property type="entry name" value="RCC1/BLIP-II"/>
</dbReference>
<feature type="region of interest" description="Disordered" evidence="2">
    <location>
        <begin position="737"/>
        <end position="763"/>
    </location>
</feature>
<dbReference type="PRINTS" id="PR00633">
    <property type="entry name" value="RCCNDNSATION"/>
</dbReference>
<name>A0A5J4VB88_9EUKA</name>
<dbReference type="PROSITE" id="PS00626">
    <property type="entry name" value="RCC1_2"/>
    <property type="match status" value="1"/>
</dbReference>
<dbReference type="Proteomes" id="UP000324800">
    <property type="component" value="Unassembled WGS sequence"/>
</dbReference>
<feature type="compositionally biased region" description="Basic and acidic residues" evidence="2">
    <location>
        <begin position="930"/>
        <end position="957"/>
    </location>
</feature>
<feature type="compositionally biased region" description="Acidic residues" evidence="2">
    <location>
        <begin position="958"/>
        <end position="968"/>
    </location>
</feature>
<evidence type="ECO:0000256" key="2">
    <source>
        <dbReference type="SAM" id="MobiDB-lite"/>
    </source>
</evidence>
<evidence type="ECO:0000256" key="1">
    <source>
        <dbReference type="ARBA" id="ARBA00022737"/>
    </source>
</evidence>
<sequence>MSVKSSFVLSGIVNVITANEGVIPAVKAQERIVMNLNSPVVKIVCHNGHVLLLTESGEVAYFRTSELEMDYAISNSFLPLVDKRRSKQQLKNTLSLSPNTVQANAAQVTLDKPARMHYNKIDIGPPGTIAVDIAISPEFIGILFSDQSVAFFHQNGPADQSRLIIRETKAHFINLFSGSIITAIDEKYRLHSFNHDITIFKFGEDHSVSQPSKLNPIPSSFVQQYHNLVRTEVIPRNCRLASVGNLFVVAITRTGDLVSWGKNDRGQLGFGNRPEEVDSKNDTIQDQQKKRNIRWSRKFVDLNISNLNLPKPTPYVNEAKALILPLEHKMEIPTVKQQEKKVTKRRQRGSKQPEIIDAPDEDDEEDQKTQQPGELQRKNYVWKVACGASHTLALTEEGILYSWGDNTYGQLGLGENANSDAVEAYENALRSWRINRDENPNEEQLKELQKQVDEANYSDVPKIVRYFEGIKVIDIYVPVLSNVSVAVTKLDVYIWGENIDSVPHLYQPLMGRLPLAVAVDATDEGWGWGQERNINEDSKDGVCFGLINRKGEERSSENAKLKLKKSGLPTYPVVLSVCQNPSGEPATSKHRNYVKGFGDQFKDVFEQYEKEVPLAVSIQHLEEWKGGIMLEYRYLELLKTIAKIVQLSHEQEKNSNMFAMVFSKISCRLSELAFPIKEIHPHPEIYHLLLDESQKGLLIELPDHPTQNAALVLTVRKKKWQIPNEEEITESVQKRVEAETKRQKTDKEIAERENEEKARAIQAEENRRHKEYIDYKEKMYDEEKKAEERRRLRELEGDKKLLEEFESNAENEQKKKIEEEKKKENKVKKEKDKKDKKDKKKEKKEKDKKEKKEKDKKEKKDKKEDKDKKEEVKKVDEVKEEDKKVQEEVKVDNQVQQQQQQQEEQPPQQSVEDFFNLGGDEKNAGLTNQDHSEIEEFFKLVGEQKDEKREGEKKEGWELVDLDDDEEVKTDRQKQEGVTEQQEQKPEVEEKKERDIKIEGQDEEKKDEVKEEVKLEGEEKKEDANVENKEEEKKDEIKIEGEEEKKDVEVKEEVKLEGEIKEEEKKEESEPVLDEKKEEENKDEIKDVEKQEDVQQEVKLVEEEKKDEQIVEEEKKEQSEPTLDDKKEEPIVDDKKEEPIVDDKKEEPIVDDKKEEPIVDDKKEE</sequence>
<proteinExistence type="predicted"/>
<dbReference type="Gene3D" id="2.130.10.30">
    <property type="entry name" value="Regulator of chromosome condensation 1/beta-lactamase-inhibitor protein II"/>
    <property type="match status" value="2"/>
</dbReference>
<evidence type="ECO:0000313" key="4">
    <source>
        <dbReference type="Proteomes" id="UP000324800"/>
    </source>
</evidence>
<feature type="compositionally biased region" description="Basic and acidic residues" evidence="2">
    <location>
        <begin position="811"/>
        <end position="835"/>
    </location>
</feature>
<evidence type="ECO:0000313" key="3">
    <source>
        <dbReference type="EMBL" id="KAA6379803.1"/>
    </source>
</evidence>
<dbReference type="SUPFAM" id="SSF50985">
    <property type="entry name" value="RCC1/BLIP-II"/>
    <property type="match status" value="1"/>
</dbReference>
<protein>
    <submittedName>
        <fullName evidence="3">Uncharacterized protein</fullName>
    </submittedName>
</protein>
<feature type="region of interest" description="Disordered" evidence="2">
    <location>
        <begin position="269"/>
        <end position="290"/>
    </location>
</feature>
<dbReference type="AlphaFoldDB" id="A0A5J4VB88"/>
<feature type="compositionally biased region" description="Acidic residues" evidence="2">
    <location>
        <begin position="357"/>
        <end position="366"/>
    </location>
</feature>
<gene>
    <name evidence="3" type="ORF">EZS28_024670</name>
</gene>
<feature type="compositionally biased region" description="Low complexity" evidence="2">
    <location>
        <begin position="892"/>
        <end position="905"/>
    </location>
</feature>
<dbReference type="OrthoDB" id="16281at2759"/>
<comment type="caution">
    <text evidence="3">The sequence shown here is derived from an EMBL/GenBank/DDBJ whole genome shotgun (WGS) entry which is preliminary data.</text>
</comment>
<feature type="compositionally biased region" description="Basic and acidic residues" evidence="2">
    <location>
        <begin position="969"/>
        <end position="1093"/>
    </location>
</feature>